<gene>
    <name evidence="8" type="ORF">SAMN04488121_102616</name>
</gene>
<protein>
    <submittedName>
        <fullName evidence="8">KDO2-lipid IV(A) lauroyltransferase</fullName>
    </submittedName>
</protein>
<feature type="transmembrane region" description="Helical" evidence="7">
    <location>
        <begin position="47"/>
        <end position="70"/>
    </location>
</feature>
<dbReference type="Pfam" id="PF03279">
    <property type="entry name" value="Lip_A_acyltrans"/>
    <property type="match status" value="1"/>
</dbReference>
<keyword evidence="6" id="KW-0012">Acyltransferase</keyword>
<evidence type="ECO:0000313" key="9">
    <source>
        <dbReference type="Proteomes" id="UP000199045"/>
    </source>
</evidence>
<keyword evidence="7" id="KW-1133">Transmembrane helix</keyword>
<dbReference type="GO" id="GO:0005886">
    <property type="term" value="C:plasma membrane"/>
    <property type="evidence" value="ECO:0007669"/>
    <property type="project" value="UniProtKB-SubCell"/>
</dbReference>
<evidence type="ECO:0000256" key="1">
    <source>
        <dbReference type="ARBA" id="ARBA00004533"/>
    </source>
</evidence>
<dbReference type="CDD" id="cd07984">
    <property type="entry name" value="LPLAT_LABLAT-like"/>
    <property type="match status" value="1"/>
</dbReference>
<dbReference type="InterPro" id="IPR004960">
    <property type="entry name" value="LipA_acyltrans"/>
</dbReference>
<organism evidence="8 9">
    <name type="scientific">Chitinophaga filiformis</name>
    <name type="common">Myxococcus filiformis</name>
    <name type="synonym">Flexibacter filiformis</name>
    <dbReference type="NCBI Taxonomy" id="104663"/>
    <lineage>
        <taxon>Bacteria</taxon>
        <taxon>Pseudomonadati</taxon>
        <taxon>Bacteroidota</taxon>
        <taxon>Chitinophagia</taxon>
        <taxon>Chitinophagales</taxon>
        <taxon>Chitinophagaceae</taxon>
        <taxon>Chitinophaga</taxon>
    </lineage>
</organism>
<dbReference type="GO" id="GO:0016746">
    <property type="term" value="F:acyltransferase activity"/>
    <property type="evidence" value="ECO:0007669"/>
    <property type="project" value="UniProtKB-KW"/>
</dbReference>
<dbReference type="PANTHER" id="PTHR30606">
    <property type="entry name" value="LIPID A BIOSYNTHESIS LAUROYL ACYLTRANSFERASE"/>
    <property type="match status" value="1"/>
</dbReference>
<dbReference type="EMBL" id="FNBN01000002">
    <property type="protein sequence ID" value="SDF67238.1"/>
    <property type="molecule type" value="Genomic_DNA"/>
</dbReference>
<name>A0A1G7MZL4_CHIFI</name>
<proteinExistence type="predicted"/>
<dbReference type="PANTHER" id="PTHR30606:SF10">
    <property type="entry name" value="PHOSPHATIDYLINOSITOL MANNOSIDE ACYLTRANSFERASE"/>
    <property type="match status" value="1"/>
</dbReference>
<dbReference type="STRING" id="104663.SAMN04488121_102616"/>
<sequence length="331" mass="39096">MGRTPGIEPSKGQRELPMYDAANSMKRPAGFARHEIKDTTVVRRRNLLYELLFVLVYLISLLPAGILKILRKLLYWSLYKVARYRYDVVVQNLSRSFPKRSYRQIQAITRLFYRHLSELTIETLQLLSMSEEEHRKQVHIHNPEVLEHCHQEGRNIIIVLGHYGNWECLNILPKYLSFDVYAVYKPERSQFINKLLYRIRSRFGIKLLAINETARFMLSHRDHPNAYIFIADQSPSVRAKYETDFLHQPTGLFTGAEQLAKSLDAVVIYASVRKRATGTGWDVYFSLITEDPVDVESYEITRTFAWYLEHDIMHAPEYWLWTHKQWERRGS</sequence>
<comment type="subcellular location">
    <subcellularLocation>
        <location evidence="1">Cell inner membrane</location>
    </subcellularLocation>
</comment>
<dbReference type="AlphaFoldDB" id="A0A1G7MZL4"/>
<reference evidence="8 9" key="1">
    <citation type="submission" date="2016-10" db="EMBL/GenBank/DDBJ databases">
        <authorList>
            <person name="de Groot N.N."/>
        </authorList>
    </citation>
    <scope>NUCLEOTIDE SEQUENCE [LARGE SCALE GENOMIC DNA]</scope>
    <source>
        <strain evidence="8 9">DSM 527</strain>
    </source>
</reference>
<evidence type="ECO:0000313" key="8">
    <source>
        <dbReference type="EMBL" id="SDF67238.1"/>
    </source>
</evidence>
<evidence type="ECO:0000256" key="3">
    <source>
        <dbReference type="ARBA" id="ARBA00022519"/>
    </source>
</evidence>
<evidence type="ECO:0000256" key="4">
    <source>
        <dbReference type="ARBA" id="ARBA00022679"/>
    </source>
</evidence>
<evidence type="ECO:0000256" key="7">
    <source>
        <dbReference type="SAM" id="Phobius"/>
    </source>
</evidence>
<accession>A0A1G7MZL4</accession>
<dbReference type="GO" id="GO:0009247">
    <property type="term" value="P:glycolipid biosynthetic process"/>
    <property type="evidence" value="ECO:0007669"/>
    <property type="project" value="UniProtKB-ARBA"/>
</dbReference>
<evidence type="ECO:0000256" key="6">
    <source>
        <dbReference type="ARBA" id="ARBA00023315"/>
    </source>
</evidence>
<keyword evidence="3" id="KW-0997">Cell inner membrane</keyword>
<keyword evidence="7" id="KW-0812">Transmembrane</keyword>
<evidence type="ECO:0000256" key="2">
    <source>
        <dbReference type="ARBA" id="ARBA00022475"/>
    </source>
</evidence>
<keyword evidence="4 8" id="KW-0808">Transferase</keyword>
<keyword evidence="2" id="KW-1003">Cell membrane</keyword>
<evidence type="ECO:0000256" key="5">
    <source>
        <dbReference type="ARBA" id="ARBA00023136"/>
    </source>
</evidence>
<keyword evidence="5 7" id="KW-0472">Membrane</keyword>
<dbReference type="Proteomes" id="UP000199045">
    <property type="component" value="Unassembled WGS sequence"/>
</dbReference>